<reference evidence="1" key="2">
    <citation type="submission" date="2023-01" db="EMBL/GenBank/DDBJ databases">
        <title>Draft genome sequence of Portibacter lacus strain NBRC 108769.</title>
        <authorList>
            <person name="Sun Q."/>
            <person name="Mori K."/>
        </authorList>
    </citation>
    <scope>NUCLEOTIDE SEQUENCE</scope>
    <source>
        <strain evidence="1">NBRC 108769</strain>
    </source>
</reference>
<dbReference type="InterPro" id="IPR021314">
    <property type="entry name" value="DUF2911"/>
</dbReference>
<evidence type="ECO:0008006" key="3">
    <source>
        <dbReference type="Google" id="ProtNLM"/>
    </source>
</evidence>
<comment type="caution">
    <text evidence="1">The sequence shown here is derived from an EMBL/GenBank/DDBJ whole genome shotgun (WGS) entry which is preliminary data.</text>
</comment>
<name>A0AA37SLQ1_9BACT</name>
<keyword evidence="2" id="KW-1185">Reference proteome</keyword>
<dbReference type="RefSeq" id="WP_235294577.1">
    <property type="nucleotide sequence ID" value="NZ_BSOH01000001.1"/>
</dbReference>
<accession>A0AA37SLQ1</accession>
<dbReference type="Pfam" id="PF11138">
    <property type="entry name" value="DUF2911"/>
    <property type="match status" value="2"/>
</dbReference>
<dbReference type="Proteomes" id="UP001156666">
    <property type="component" value="Unassembled WGS sequence"/>
</dbReference>
<evidence type="ECO:0000313" key="1">
    <source>
        <dbReference type="EMBL" id="GLR15844.1"/>
    </source>
</evidence>
<sequence length="362" mass="41084">MKYLFSLAFVAIFITFAQSQEREWPKLDASVLDVEYFPEEVAWRNYLPKEAQNIKPKVKVVYSRPLRKERKIFGELLKFGEEWRLGANEATMITFYQAVTFGETTVMQGTYSMSAIPNKDSWTLLLSTESGIWGNANRDQSLTIATAVAPVKTIDKTREALSMTFQEIDDKTANLVIEWENTRATLPIGFNPVIFGAVDPSPMDMAHYPSNSAFNNYAESVDKKADPIIQVYYSRPQKKGRNIFGELLKDGEMWRIGANEATEIVFYKDVQVGDKKLEKGRYAMFAKLNGATWDIIFSKDYPIWGEANRDETKDVASVSVSVSKEKEVIEALSIIFEEKSENSADMIIGWDMTSAAIPISWK</sequence>
<evidence type="ECO:0000313" key="2">
    <source>
        <dbReference type="Proteomes" id="UP001156666"/>
    </source>
</evidence>
<reference evidence="1" key="1">
    <citation type="journal article" date="2014" name="Int. J. Syst. Evol. Microbiol.">
        <title>Complete genome sequence of Corynebacterium casei LMG S-19264T (=DSM 44701T), isolated from a smear-ripened cheese.</title>
        <authorList>
            <consortium name="US DOE Joint Genome Institute (JGI-PGF)"/>
            <person name="Walter F."/>
            <person name="Albersmeier A."/>
            <person name="Kalinowski J."/>
            <person name="Ruckert C."/>
        </authorList>
    </citation>
    <scope>NUCLEOTIDE SEQUENCE</scope>
    <source>
        <strain evidence="1">NBRC 108769</strain>
    </source>
</reference>
<gene>
    <name evidence="1" type="ORF">GCM10007940_04590</name>
</gene>
<organism evidence="1 2">
    <name type="scientific">Portibacter lacus</name>
    <dbReference type="NCBI Taxonomy" id="1099794"/>
    <lineage>
        <taxon>Bacteria</taxon>
        <taxon>Pseudomonadati</taxon>
        <taxon>Bacteroidota</taxon>
        <taxon>Saprospiria</taxon>
        <taxon>Saprospirales</taxon>
        <taxon>Haliscomenobacteraceae</taxon>
        <taxon>Portibacter</taxon>
    </lineage>
</organism>
<proteinExistence type="predicted"/>
<dbReference type="EMBL" id="BSOH01000001">
    <property type="protein sequence ID" value="GLR15844.1"/>
    <property type="molecule type" value="Genomic_DNA"/>
</dbReference>
<dbReference type="AlphaFoldDB" id="A0AA37SLQ1"/>
<protein>
    <recommendedName>
        <fullName evidence="3">DUF2911 domain-containing protein</fullName>
    </recommendedName>
</protein>